<evidence type="ECO:0000256" key="1">
    <source>
        <dbReference type="ARBA" id="ARBA00022598"/>
    </source>
</evidence>
<evidence type="ECO:0000256" key="3">
    <source>
        <dbReference type="ARBA" id="ARBA00023098"/>
    </source>
</evidence>
<dbReference type="PROSITE" id="PS00455">
    <property type="entry name" value="AMP_BINDING"/>
    <property type="match status" value="1"/>
</dbReference>
<dbReference type="PANTHER" id="PTHR43272">
    <property type="entry name" value="LONG-CHAIN-FATTY-ACID--COA LIGASE"/>
    <property type="match status" value="1"/>
</dbReference>
<dbReference type="EC" id="6.2.1.3" evidence="4"/>
<accession>A0ABQ9DRX0</accession>
<dbReference type="PANTHER" id="PTHR43272:SF54">
    <property type="entry name" value="LONG-CHAIN-FATTY-ACID--COA LIGASE 6"/>
    <property type="match status" value="1"/>
</dbReference>
<dbReference type="Proteomes" id="UP001145742">
    <property type="component" value="Unassembled WGS sequence"/>
</dbReference>
<reference evidence="8" key="1">
    <citation type="submission" date="2019-10" db="EMBL/GenBank/DDBJ databases">
        <authorList>
            <person name="Soares A.E.R."/>
            <person name="Aleixo A."/>
            <person name="Schneider P."/>
            <person name="Miyaki C.Y."/>
            <person name="Schneider M.P."/>
            <person name="Mello C."/>
            <person name="Vasconcelos A.T.R."/>
        </authorList>
    </citation>
    <scope>NUCLEOTIDE SEQUENCE</scope>
    <source>
        <tissue evidence="8">Muscle</tissue>
    </source>
</reference>
<gene>
    <name evidence="8" type="ORF">WISP_10995</name>
</gene>
<comment type="caution">
    <text evidence="8">The sequence shown here is derived from an EMBL/GenBank/DDBJ whole genome shotgun (WGS) entry which is preliminary data.</text>
</comment>
<organism evidence="8 9">
    <name type="scientific">Willisornis vidua</name>
    <name type="common">Xingu scale-backed antbird</name>
    <dbReference type="NCBI Taxonomy" id="1566151"/>
    <lineage>
        <taxon>Eukaryota</taxon>
        <taxon>Metazoa</taxon>
        <taxon>Chordata</taxon>
        <taxon>Craniata</taxon>
        <taxon>Vertebrata</taxon>
        <taxon>Euteleostomi</taxon>
        <taxon>Archelosauria</taxon>
        <taxon>Archosauria</taxon>
        <taxon>Dinosauria</taxon>
        <taxon>Saurischia</taxon>
        <taxon>Theropoda</taxon>
        <taxon>Coelurosauria</taxon>
        <taxon>Aves</taxon>
        <taxon>Neognathae</taxon>
        <taxon>Neoaves</taxon>
        <taxon>Telluraves</taxon>
        <taxon>Australaves</taxon>
        <taxon>Passeriformes</taxon>
        <taxon>Thamnophilidae</taxon>
        <taxon>Willisornis</taxon>
    </lineage>
</organism>
<evidence type="ECO:0000313" key="9">
    <source>
        <dbReference type="Proteomes" id="UP001145742"/>
    </source>
</evidence>
<evidence type="ECO:0000259" key="7">
    <source>
        <dbReference type="Pfam" id="PF00501"/>
    </source>
</evidence>
<dbReference type="InterPro" id="IPR042099">
    <property type="entry name" value="ANL_N_sf"/>
</dbReference>
<keyword evidence="6" id="KW-0472">Membrane</keyword>
<keyword evidence="2" id="KW-0276">Fatty acid metabolism</keyword>
<dbReference type="Gene3D" id="3.40.50.12780">
    <property type="entry name" value="N-terminal domain of ligase-like"/>
    <property type="match status" value="2"/>
</dbReference>
<evidence type="ECO:0000256" key="2">
    <source>
        <dbReference type="ARBA" id="ARBA00022832"/>
    </source>
</evidence>
<protein>
    <recommendedName>
        <fullName evidence="4">long-chain-fatty-acid--CoA ligase</fullName>
        <ecNumber evidence="4">6.2.1.3</ecNumber>
    </recommendedName>
</protein>
<dbReference type="EMBL" id="WHWB01032114">
    <property type="protein sequence ID" value="KAJ7426950.1"/>
    <property type="molecule type" value="Genomic_DNA"/>
</dbReference>
<keyword evidence="6" id="KW-0812">Transmembrane</keyword>
<feature type="region of interest" description="Disordered" evidence="5">
    <location>
        <begin position="708"/>
        <end position="743"/>
    </location>
</feature>
<feature type="domain" description="AMP-dependent synthetase/ligase" evidence="7">
    <location>
        <begin position="188"/>
        <end position="462"/>
    </location>
</feature>
<feature type="region of interest" description="Disordered" evidence="5">
    <location>
        <begin position="863"/>
        <end position="932"/>
    </location>
</feature>
<proteinExistence type="predicted"/>
<keyword evidence="3" id="KW-0443">Lipid metabolism</keyword>
<dbReference type="InterPro" id="IPR000873">
    <property type="entry name" value="AMP-dep_synth/lig_dom"/>
</dbReference>
<dbReference type="InterPro" id="IPR020845">
    <property type="entry name" value="AMP-binding_CS"/>
</dbReference>
<evidence type="ECO:0000256" key="6">
    <source>
        <dbReference type="SAM" id="Phobius"/>
    </source>
</evidence>
<evidence type="ECO:0000256" key="4">
    <source>
        <dbReference type="ARBA" id="ARBA00026121"/>
    </source>
</evidence>
<dbReference type="GO" id="GO:0016874">
    <property type="term" value="F:ligase activity"/>
    <property type="evidence" value="ECO:0007669"/>
    <property type="project" value="UniProtKB-KW"/>
</dbReference>
<keyword evidence="6" id="KW-1133">Transmembrane helix</keyword>
<dbReference type="Pfam" id="PF00501">
    <property type="entry name" value="AMP-binding"/>
    <property type="match status" value="1"/>
</dbReference>
<feature type="transmembrane region" description="Helical" evidence="6">
    <location>
        <begin position="96"/>
        <end position="116"/>
    </location>
</feature>
<keyword evidence="9" id="KW-1185">Reference proteome</keyword>
<name>A0ABQ9DRX0_9PASS</name>
<feature type="compositionally biased region" description="Acidic residues" evidence="5">
    <location>
        <begin position="726"/>
        <end position="736"/>
    </location>
</feature>
<keyword evidence="1 8" id="KW-0436">Ligase</keyword>
<evidence type="ECO:0000256" key="5">
    <source>
        <dbReference type="SAM" id="MobiDB-lite"/>
    </source>
</evidence>
<evidence type="ECO:0000313" key="8">
    <source>
        <dbReference type="EMBL" id="KAJ7426950.1"/>
    </source>
</evidence>
<dbReference type="SUPFAM" id="SSF56801">
    <property type="entry name" value="Acetyl-CoA synthetase-like"/>
    <property type="match status" value="1"/>
</dbReference>
<sequence length="1081" mass="119838">MHCSREVDPLQATKMGQKWGIKVEEMVETVLPVILSPRVNLALSHSTGAERLWLALVLCHDPEFAVSLVEKMQAQEILRSLRLPEFDDLSQFFRNLPATALVGIGAFAAVVAYWFASRPRAVQPPCDLRMQSQEVEGLAGARRSVIGDSPQLLTHYYDDARTMYEVFRRGFSISENGPCLGFRKPKQPYQWLSYKEVAERAEALGSGLLLQGCKPCTKQFIGVFAQNRPEWIISELACYTYSMVVVPLYDTLGPGAIRYIVNTADISTVICDKPEKARILLDHVERKETPGLSSIILMDPFEKELMERGRRCGVRIQTMQEVEDRGRESRHVPVPPRPEDLSIVCFTSGTTGNPKGAMLTHGNVVADFSGFLKVTEVNTLGSRTLPCAQGKVIFPRQDDVLISFLPLAHMFERVIQSVVYCHGGRIGFFQGDIRLLSDDMKALRPTIFPVVPRLLNRMYDKIFSQADTSLKRWILEFAARRKKAEVRNGIIRNDSLWDKLFFNKIQICVKGPNVFKGYLKDEERTAEALDQEGWLHTGDIGKWLPNGTLKIIDRKKHIFKLAQGEYIAPEKIENIYIRSDPVAQIYVHGDSLQAFLVGIVVPDAEVMPGWAKKRGFEGTYTELCKNKELKQAIMEDMVRLGKESGLHSFEQPGGTLARIVQSSSGCPILGALWAGMEGLGEAWTEPGMKKKFSGKSLPKIKENTELTGEIPSCSQSNPVSVRETTDLEEKEEESEESSVRGKEFSTVNFESKEIMKTGEVTSSTGMTLPTGVSTFFFECLSVASITDFNNTNDSPNSCSSPETFRDDNSERTDFHSVDLGKYYKNSTLLDSSKAVTIDKIAQISNLSAILGKKLCKITAARERTPDLKSGMRSPSPVGPDSKPANRSAKYKRLKGKKKEDSCNPSEESSSSFRQRDAPGNTSARAGGLTAEVGPTKVVPTKIVPNKSTDSVVQTASTMLVTEEDKAPECPGNAQLAQLNPLCDRKETCSIVRLSPVQKPSRPQPVPVQSKEWCCPEGVPEEASALITEEVDALHEDKGRKSPFTAELSEELGICTLDLQVTAHTMSTEVGFPVLPVKPVEC</sequence>